<dbReference type="PROSITE" id="PS50005">
    <property type="entry name" value="TPR"/>
    <property type="match status" value="1"/>
</dbReference>
<keyword evidence="5" id="KW-0732">Signal</keyword>
<dbReference type="InterPro" id="IPR019734">
    <property type="entry name" value="TPR_rpt"/>
</dbReference>
<dbReference type="RefSeq" id="WP_345165571.1">
    <property type="nucleotide sequence ID" value="NZ_BAABGX010000002.1"/>
</dbReference>
<keyword evidence="4" id="KW-0472">Membrane</keyword>
<dbReference type="SMART" id="SM00028">
    <property type="entry name" value="TPR"/>
    <property type="match status" value="2"/>
</dbReference>
<evidence type="ECO:0000313" key="7">
    <source>
        <dbReference type="EMBL" id="GAA4306106.1"/>
    </source>
</evidence>
<evidence type="ECO:0000313" key="8">
    <source>
        <dbReference type="Proteomes" id="UP001501844"/>
    </source>
</evidence>
<dbReference type="Pfam" id="PF13432">
    <property type="entry name" value="TPR_16"/>
    <property type="match status" value="1"/>
</dbReference>
<organism evidence="7 8">
    <name type="scientific">Nibribacter koreensis</name>
    <dbReference type="NCBI Taxonomy" id="1084519"/>
    <lineage>
        <taxon>Bacteria</taxon>
        <taxon>Pseudomonadati</taxon>
        <taxon>Bacteroidota</taxon>
        <taxon>Cytophagia</taxon>
        <taxon>Cytophagales</taxon>
        <taxon>Hymenobacteraceae</taxon>
        <taxon>Nibribacter</taxon>
    </lineage>
</organism>
<feature type="domain" description="OmpA-like" evidence="6">
    <location>
        <begin position="160"/>
        <end position="273"/>
    </location>
</feature>
<feature type="repeat" description="TPR" evidence="3">
    <location>
        <begin position="524"/>
        <end position="557"/>
    </location>
</feature>
<evidence type="ECO:0000256" key="2">
    <source>
        <dbReference type="ARBA" id="ARBA00022803"/>
    </source>
</evidence>
<accession>A0ABP8FKT6</accession>
<sequence length="650" mass="71996">MNKTILTFALALAASSLAPALAQDANKATAVVTPNPLEVRGDSVRLKAKITIPAHRKLKDGGTLTVTPRLGDYKYDKFTATYGPVTNVRKNGINADVTITLPFITDMIGKDIDFTYVYEAGGDRIAGEVDDVAKCCSTAGLWFINNVQYQFATIDTVRTKDTQPLKLLAQFNFPVDISKLSKEAYQRDVKAIGDFLKKNPESTITIRGFASPEGTMKRNVQLSEQRSQQAADWLRAKLKEMNYGTVLTKATFKTETTAEDWRGFKETLLASDYPDATKQKVIDAINAGTPAPETEKNVMALLGGKSKRVEELLQPLRRSIVVVETNKAMRPALNDKQLDSVAVAYISGNLQKYQLREILDKEEWLEAAQRTKAPSGKMSLLLAYYDVYREDYRAINDLAILKLVREPDAPASDGIAIVGGDDAIVGVGGDFDSKFKNDIKKEPQDVNAYKYKYKIKYDNPEETVVDFKYKGAFTESINLLELAYQLNRTDWAVLSNLGSAYMVIENYPKAIQYLKQSLAQKNSPQAHYNLGLAYAQTGQFAEAIRHFDQAASVEGVYYNRGIAKMLGGDSAGAKADLLRHTQALPDHAMGYYALAVAGARSGDINTISENLPKAIQRKKVLSDISQEDLEFRNFHNVDAFKKAADDDSKK</sequence>
<evidence type="ECO:0000256" key="5">
    <source>
        <dbReference type="SAM" id="SignalP"/>
    </source>
</evidence>
<gene>
    <name evidence="7" type="ORF">GCM10023183_20970</name>
</gene>
<dbReference type="InterPro" id="IPR011990">
    <property type="entry name" value="TPR-like_helical_dom_sf"/>
</dbReference>
<reference evidence="8" key="1">
    <citation type="journal article" date="2019" name="Int. J. Syst. Evol. Microbiol.">
        <title>The Global Catalogue of Microorganisms (GCM) 10K type strain sequencing project: providing services to taxonomists for standard genome sequencing and annotation.</title>
        <authorList>
            <consortium name="The Broad Institute Genomics Platform"/>
            <consortium name="The Broad Institute Genome Sequencing Center for Infectious Disease"/>
            <person name="Wu L."/>
            <person name="Ma J."/>
        </authorList>
    </citation>
    <scope>NUCLEOTIDE SEQUENCE [LARGE SCALE GENOMIC DNA]</scope>
    <source>
        <strain evidence="8">JCM 17917</strain>
    </source>
</reference>
<dbReference type="InterPro" id="IPR006665">
    <property type="entry name" value="OmpA-like"/>
</dbReference>
<dbReference type="EMBL" id="BAABGX010000002">
    <property type="protein sequence ID" value="GAA4306106.1"/>
    <property type="molecule type" value="Genomic_DNA"/>
</dbReference>
<dbReference type="PROSITE" id="PS51123">
    <property type="entry name" value="OMPA_2"/>
    <property type="match status" value="1"/>
</dbReference>
<evidence type="ECO:0000256" key="4">
    <source>
        <dbReference type="PROSITE-ProRule" id="PRU00473"/>
    </source>
</evidence>
<proteinExistence type="predicted"/>
<dbReference type="PROSITE" id="PS50293">
    <property type="entry name" value="TPR_REGION"/>
    <property type="match status" value="1"/>
</dbReference>
<feature type="chain" id="PRO_5045825243" description="OmpA-like domain-containing protein" evidence="5">
    <location>
        <begin position="23"/>
        <end position="650"/>
    </location>
</feature>
<evidence type="ECO:0000259" key="6">
    <source>
        <dbReference type="PROSITE" id="PS51123"/>
    </source>
</evidence>
<dbReference type="InterPro" id="IPR036737">
    <property type="entry name" value="OmpA-like_sf"/>
</dbReference>
<dbReference type="Pfam" id="PF00691">
    <property type="entry name" value="OmpA"/>
    <property type="match status" value="1"/>
</dbReference>
<evidence type="ECO:0000256" key="3">
    <source>
        <dbReference type="PROSITE-ProRule" id="PRU00339"/>
    </source>
</evidence>
<protein>
    <recommendedName>
        <fullName evidence="6">OmpA-like domain-containing protein</fullName>
    </recommendedName>
</protein>
<dbReference type="Proteomes" id="UP001501844">
    <property type="component" value="Unassembled WGS sequence"/>
</dbReference>
<keyword evidence="1" id="KW-0677">Repeat</keyword>
<name>A0ABP8FKT6_9BACT</name>
<dbReference type="Gene3D" id="1.25.40.10">
    <property type="entry name" value="Tetratricopeptide repeat domain"/>
    <property type="match status" value="1"/>
</dbReference>
<dbReference type="Gene3D" id="3.30.1330.60">
    <property type="entry name" value="OmpA-like domain"/>
    <property type="match status" value="1"/>
</dbReference>
<feature type="signal peptide" evidence="5">
    <location>
        <begin position="1"/>
        <end position="22"/>
    </location>
</feature>
<dbReference type="PANTHER" id="PTHR44858:SF1">
    <property type="entry name" value="UDP-N-ACETYLGLUCOSAMINE--PEPTIDE N-ACETYLGLUCOSAMINYLTRANSFERASE SPINDLY-RELATED"/>
    <property type="match status" value="1"/>
</dbReference>
<comment type="caution">
    <text evidence="7">The sequence shown here is derived from an EMBL/GenBank/DDBJ whole genome shotgun (WGS) entry which is preliminary data.</text>
</comment>
<keyword evidence="2 3" id="KW-0802">TPR repeat</keyword>
<dbReference type="SUPFAM" id="SSF48452">
    <property type="entry name" value="TPR-like"/>
    <property type="match status" value="1"/>
</dbReference>
<dbReference type="SUPFAM" id="SSF103088">
    <property type="entry name" value="OmpA-like"/>
    <property type="match status" value="1"/>
</dbReference>
<keyword evidence="8" id="KW-1185">Reference proteome</keyword>
<dbReference type="PANTHER" id="PTHR44858">
    <property type="entry name" value="TETRATRICOPEPTIDE REPEAT PROTEIN 6"/>
    <property type="match status" value="1"/>
</dbReference>
<evidence type="ECO:0000256" key="1">
    <source>
        <dbReference type="ARBA" id="ARBA00022737"/>
    </source>
</evidence>
<dbReference type="InterPro" id="IPR050498">
    <property type="entry name" value="Ycf3"/>
</dbReference>